<evidence type="ECO:0000313" key="1">
    <source>
        <dbReference type="EMBL" id="OGG41757.1"/>
    </source>
</evidence>
<protein>
    <submittedName>
        <fullName evidence="1">Uncharacterized protein</fullName>
    </submittedName>
</protein>
<reference evidence="1 2" key="1">
    <citation type="journal article" date="2016" name="Nat. Commun.">
        <title>Thousands of microbial genomes shed light on interconnected biogeochemical processes in an aquifer system.</title>
        <authorList>
            <person name="Anantharaman K."/>
            <person name="Brown C.T."/>
            <person name="Hug L.A."/>
            <person name="Sharon I."/>
            <person name="Castelle C.J."/>
            <person name="Probst A.J."/>
            <person name="Thomas B.C."/>
            <person name="Singh A."/>
            <person name="Wilkins M.J."/>
            <person name="Karaoz U."/>
            <person name="Brodie E.L."/>
            <person name="Williams K.H."/>
            <person name="Hubbard S.S."/>
            <person name="Banfield J.F."/>
        </authorList>
    </citation>
    <scope>NUCLEOTIDE SEQUENCE [LARGE SCALE GENOMIC DNA]</scope>
</reference>
<comment type="caution">
    <text evidence="1">The sequence shown here is derived from an EMBL/GenBank/DDBJ whole genome shotgun (WGS) entry which is preliminary data.</text>
</comment>
<dbReference type="EMBL" id="MFKO01000002">
    <property type="protein sequence ID" value="OGG41757.1"/>
    <property type="molecule type" value="Genomic_DNA"/>
</dbReference>
<accession>A0A1F6BZ17</accession>
<dbReference type="AlphaFoldDB" id="A0A1F6BZ17"/>
<name>A0A1F6BZ17_9BACT</name>
<proteinExistence type="predicted"/>
<evidence type="ECO:0000313" key="2">
    <source>
        <dbReference type="Proteomes" id="UP000176322"/>
    </source>
</evidence>
<dbReference type="Proteomes" id="UP000176322">
    <property type="component" value="Unassembled WGS sequence"/>
</dbReference>
<organism evidence="1 2">
    <name type="scientific">Candidatus Kaiserbacteria bacterium RIFCSPHIGHO2_01_FULL_46_22</name>
    <dbReference type="NCBI Taxonomy" id="1798475"/>
    <lineage>
        <taxon>Bacteria</taxon>
        <taxon>Candidatus Kaiseribacteriota</taxon>
    </lineage>
</organism>
<dbReference type="STRING" id="1798475.A2837_00885"/>
<sequence length="77" mass="8643">MLKNTPAVFLAAIVAVIVITSPLGINYASARAVSDQDIDSQEVVVRTASREMIEEYTRLLLYMIIFKLETRIADQQK</sequence>
<gene>
    <name evidence="1" type="ORF">A2837_00885</name>
</gene>